<dbReference type="KEGG" id="crz:D1345_07625"/>
<dbReference type="Pfam" id="PF11390">
    <property type="entry name" value="FdsD"/>
    <property type="match status" value="1"/>
</dbReference>
<dbReference type="EMBL" id="CP031968">
    <property type="protein sequence ID" value="AXT46057.1"/>
    <property type="molecule type" value="Genomic_DNA"/>
</dbReference>
<organism evidence="1 2">
    <name type="scientific">Chromobacterium rhizoryzae</name>
    <dbReference type="NCBI Taxonomy" id="1778675"/>
    <lineage>
        <taxon>Bacteria</taxon>
        <taxon>Pseudomonadati</taxon>
        <taxon>Pseudomonadota</taxon>
        <taxon>Betaproteobacteria</taxon>
        <taxon>Neisseriales</taxon>
        <taxon>Chromobacteriaceae</taxon>
        <taxon>Chromobacterium</taxon>
    </lineage>
</organism>
<dbReference type="RefSeq" id="WP_118267053.1">
    <property type="nucleotide sequence ID" value="NZ_CP031968.1"/>
</dbReference>
<evidence type="ECO:0000313" key="2">
    <source>
        <dbReference type="Proteomes" id="UP000259465"/>
    </source>
</evidence>
<gene>
    <name evidence="1" type="ORF">D1345_07625</name>
</gene>
<evidence type="ECO:0000313" key="1">
    <source>
        <dbReference type="EMBL" id="AXT46057.1"/>
    </source>
</evidence>
<dbReference type="InterPro" id="IPR021074">
    <property type="entry name" value="Formate_DH_dsu"/>
</dbReference>
<dbReference type="AlphaFoldDB" id="A0AAD0RP75"/>
<reference evidence="1 2" key="1">
    <citation type="submission" date="2018-08" db="EMBL/GenBank/DDBJ databases">
        <title>Complete genome sequence of JP2-74.</title>
        <authorList>
            <person name="Wu L."/>
        </authorList>
    </citation>
    <scope>NUCLEOTIDE SEQUENCE [LARGE SCALE GENOMIC DNA]</scope>
    <source>
        <strain evidence="1 2">JP2-74</strain>
    </source>
</reference>
<protein>
    <submittedName>
        <fullName evidence="1">Formate dehydrogenase</fullName>
    </submittedName>
</protein>
<dbReference type="Proteomes" id="UP000259465">
    <property type="component" value="Chromosome"/>
</dbReference>
<keyword evidence="2" id="KW-1185">Reference proteome</keyword>
<sequence>MRPQPLVKMANEIARFFENAQGDDAAAEVAQHLRRFWTPAMREGLLAHWRSAGAASGLAPLAARALACLEDSPGKAAR</sequence>
<proteinExistence type="predicted"/>
<accession>A0AAD0RP75</accession>
<name>A0AAD0RP75_9NEIS</name>